<feature type="transmembrane region" description="Helical" evidence="6">
    <location>
        <begin position="169"/>
        <end position="192"/>
    </location>
</feature>
<gene>
    <name evidence="7" type="ORF">METZ01_LOCUS10197</name>
</gene>
<evidence type="ECO:0000256" key="1">
    <source>
        <dbReference type="ARBA" id="ARBA00004651"/>
    </source>
</evidence>
<dbReference type="EMBL" id="UINC01000555">
    <property type="protein sequence ID" value="SUZ57343.1"/>
    <property type="molecule type" value="Genomic_DNA"/>
</dbReference>
<sequence length="398" mass="44636">MGADLVGYCRWFGNQVYEQFTGYDCFKSASALTYTTLFSIVPIMAVGYRTLAFLPEYDQVGNIVSNFIFRNFVPESSAIVQSQLADFSSRALQLAGPSSVILFVTSFLLLVTIEKSFNDIWQIHERRKGWSRLVNYWAVLTIGPPLLVASIVGSTYLLTFPLITENALLISQVLLAWLPFIAAIATFTVLFYAVPNTVVPFKHAVVGGVMTAILFEIGKFGFRFMVTQVDIASVYGTFAAVPFFLMWLYMVWLLILAGGVFVRTLSLSQDVAEATPEPLVIKGLRVLKILREAHVDGARVTEASINRAVPMTREEHERIVAVLRQERLLQTTGEDRWVLARSLRDVTLWSLYSHLPGSMMLEDFDGIEGLESIKERFRAYAAFGHEQLDVSIEEILAN</sequence>
<evidence type="ECO:0000256" key="3">
    <source>
        <dbReference type="ARBA" id="ARBA00022692"/>
    </source>
</evidence>
<comment type="subcellular location">
    <subcellularLocation>
        <location evidence="1">Cell membrane</location>
        <topology evidence="1">Multi-pass membrane protein</topology>
    </subcellularLocation>
</comment>
<name>A0A381NV31_9ZZZZ</name>
<evidence type="ECO:0000256" key="4">
    <source>
        <dbReference type="ARBA" id="ARBA00022989"/>
    </source>
</evidence>
<keyword evidence="2" id="KW-1003">Cell membrane</keyword>
<feature type="transmembrane region" description="Helical" evidence="6">
    <location>
        <begin position="134"/>
        <end position="157"/>
    </location>
</feature>
<accession>A0A381NV31</accession>
<evidence type="ECO:0000256" key="5">
    <source>
        <dbReference type="ARBA" id="ARBA00023136"/>
    </source>
</evidence>
<dbReference type="GO" id="GO:0005886">
    <property type="term" value="C:plasma membrane"/>
    <property type="evidence" value="ECO:0007669"/>
    <property type="project" value="UniProtKB-SubCell"/>
</dbReference>
<dbReference type="PANTHER" id="PTHR30213:SF0">
    <property type="entry name" value="UPF0761 MEMBRANE PROTEIN YIHY"/>
    <property type="match status" value="1"/>
</dbReference>
<dbReference type="InterPro" id="IPR017039">
    <property type="entry name" value="Virul_fac_BrkB"/>
</dbReference>
<proteinExistence type="predicted"/>
<protein>
    <submittedName>
        <fullName evidence="7">Uncharacterized protein</fullName>
    </submittedName>
</protein>
<dbReference type="Pfam" id="PF03631">
    <property type="entry name" value="Virul_fac_BrkB"/>
    <property type="match status" value="1"/>
</dbReference>
<organism evidence="7">
    <name type="scientific">marine metagenome</name>
    <dbReference type="NCBI Taxonomy" id="408172"/>
    <lineage>
        <taxon>unclassified sequences</taxon>
        <taxon>metagenomes</taxon>
        <taxon>ecological metagenomes</taxon>
    </lineage>
</organism>
<keyword evidence="3 6" id="KW-0812">Transmembrane</keyword>
<evidence type="ECO:0000313" key="7">
    <source>
        <dbReference type="EMBL" id="SUZ57343.1"/>
    </source>
</evidence>
<feature type="transmembrane region" description="Helical" evidence="6">
    <location>
        <begin position="204"/>
        <end position="226"/>
    </location>
</feature>
<dbReference type="PANTHER" id="PTHR30213">
    <property type="entry name" value="INNER MEMBRANE PROTEIN YHJD"/>
    <property type="match status" value="1"/>
</dbReference>
<dbReference type="AlphaFoldDB" id="A0A381NV31"/>
<evidence type="ECO:0000256" key="6">
    <source>
        <dbReference type="SAM" id="Phobius"/>
    </source>
</evidence>
<feature type="transmembrane region" description="Helical" evidence="6">
    <location>
        <begin position="94"/>
        <end position="113"/>
    </location>
</feature>
<feature type="transmembrane region" description="Helical" evidence="6">
    <location>
        <begin position="238"/>
        <end position="262"/>
    </location>
</feature>
<reference evidence="7" key="1">
    <citation type="submission" date="2018-05" db="EMBL/GenBank/DDBJ databases">
        <authorList>
            <person name="Lanie J.A."/>
            <person name="Ng W.-L."/>
            <person name="Kazmierczak K.M."/>
            <person name="Andrzejewski T.M."/>
            <person name="Davidsen T.M."/>
            <person name="Wayne K.J."/>
            <person name="Tettelin H."/>
            <person name="Glass J.I."/>
            <person name="Rusch D."/>
            <person name="Podicherti R."/>
            <person name="Tsui H.-C.T."/>
            <person name="Winkler M.E."/>
        </authorList>
    </citation>
    <scope>NUCLEOTIDE SEQUENCE</scope>
</reference>
<keyword evidence="4 6" id="KW-1133">Transmembrane helix</keyword>
<keyword evidence="5 6" id="KW-0472">Membrane</keyword>
<dbReference type="NCBIfam" id="TIGR00765">
    <property type="entry name" value="yihY_not_rbn"/>
    <property type="match status" value="1"/>
</dbReference>
<evidence type="ECO:0000256" key="2">
    <source>
        <dbReference type="ARBA" id="ARBA00022475"/>
    </source>
</evidence>